<dbReference type="RefSeq" id="WP_135178310.1">
    <property type="nucleotide sequence ID" value="NZ_SPQT01000030.1"/>
</dbReference>
<dbReference type="SUPFAM" id="SSF50249">
    <property type="entry name" value="Nucleic acid-binding proteins"/>
    <property type="match status" value="1"/>
</dbReference>
<dbReference type="Gene3D" id="2.40.50.140">
    <property type="entry name" value="Nucleic acid-binding proteins"/>
    <property type="match status" value="1"/>
</dbReference>
<dbReference type="PROSITE" id="PS51857">
    <property type="entry name" value="CSD_2"/>
    <property type="match status" value="1"/>
</dbReference>
<sequence>MTKIGEVKSWNDERGFGFLRVDGYDIFCHASALPRGTTKLQVGVHVGFEVGINERTGKPMATNVRRIVANQLPVYSRPRPPDRRGVCRRGFTLGACHQ</sequence>
<organism evidence="2 3">
    <name type="scientific">Bradyrhizobium niftali</name>
    <dbReference type="NCBI Taxonomy" id="2560055"/>
    <lineage>
        <taxon>Bacteria</taxon>
        <taxon>Pseudomonadati</taxon>
        <taxon>Pseudomonadota</taxon>
        <taxon>Alphaproteobacteria</taxon>
        <taxon>Hyphomicrobiales</taxon>
        <taxon>Nitrobacteraceae</taxon>
        <taxon>Bradyrhizobium</taxon>
    </lineage>
</organism>
<keyword evidence="3" id="KW-1185">Reference proteome</keyword>
<dbReference type="OrthoDB" id="8253501at2"/>
<dbReference type="InterPro" id="IPR002059">
    <property type="entry name" value="CSP_DNA-bd"/>
</dbReference>
<protein>
    <submittedName>
        <fullName evidence="2">Cold shock domain-containing protein</fullName>
    </submittedName>
</protein>
<evidence type="ECO:0000259" key="1">
    <source>
        <dbReference type="PROSITE" id="PS51857"/>
    </source>
</evidence>
<dbReference type="AlphaFoldDB" id="A0A4Y9LCF9"/>
<dbReference type="EMBL" id="SPQT01000030">
    <property type="protein sequence ID" value="TFV41280.1"/>
    <property type="molecule type" value="Genomic_DNA"/>
</dbReference>
<name>A0A4Y9LCF9_9BRAD</name>
<accession>A0A4Y9LCF9</accession>
<proteinExistence type="predicted"/>
<dbReference type="Pfam" id="PF00313">
    <property type="entry name" value="CSD"/>
    <property type="match status" value="1"/>
</dbReference>
<dbReference type="GO" id="GO:0003676">
    <property type="term" value="F:nucleic acid binding"/>
    <property type="evidence" value="ECO:0007669"/>
    <property type="project" value="InterPro"/>
</dbReference>
<reference evidence="2 3" key="1">
    <citation type="submission" date="2019-03" db="EMBL/GenBank/DDBJ databases">
        <title>Bradyrhizobium diversity isolated from nodules of Chamaecrista fasciculata.</title>
        <authorList>
            <person name="Klepa M.S."/>
            <person name="Urquiaga M.O."/>
            <person name="Hungria M."/>
            <person name="Delamuta J.R."/>
        </authorList>
    </citation>
    <scope>NUCLEOTIDE SEQUENCE [LARGE SCALE GENOMIC DNA]</scope>
    <source>
        <strain evidence="2 3">CNPSo 3448</strain>
    </source>
</reference>
<dbReference type="InterPro" id="IPR012340">
    <property type="entry name" value="NA-bd_OB-fold"/>
</dbReference>
<comment type="caution">
    <text evidence="2">The sequence shown here is derived from an EMBL/GenBank/DDBJ whole genome shotgun (WGS) entry which is preliminary data.</text>
</comment>
<feature type="domain" description="CSD" evidence="1">
    <location>
        <begin position="2"/>
        <end position="66"/>
    </location>
</feature>
<evidence type="ECO:0000313" key="3">
    <source>
        <dbReference type="Proteomes" id="UP000297966"/>
    </source>
</evidence>
<dbReference type="SMART" id="SM00357">
    <property type="entry name" value="CSP"/>
    <property type="match status" value="1"/>
</dbReference>
<dbReference type="InterPro" id="IPR011129">
    <property type="entry name" value="CSD"/>
</dbReference>
<dbReference type="GO" id="GO:0005829">
    <property type="term" value="C:cytosol"/>
    <property type="evidence" value="ECO:0007669"/>
    <property type="project" value="UniProtKB-ARBA"/>
</dbReference>
<dbReference type="Proteomes" id="UP000297966">
    <property type="component" value="Unassembled WGS sequence"/>
</dbReference>
<gene>
    <name evidence="2" type="ORF">E4K65_37080</name>
</gene>
<evidence type="ECO:0000313" key="2">
    <source>
        <dbReference type="EMBL" id="TFV41280.1"/>
    </source>
</evidence>